<name>A0AAD7GFV9_MYCRO</name>
<evidence type="ECO:0000256" key="7">
    <source>
        <dbReference type="ARBA" id="ARBA00023033"/>
    </source>
</evidence>
<keyword evidence="6" id="KW-0408">Iron</keyword>
<keyword evidence="5" id="KW-0560">Oxidoreductase</keyword>
<evidence type="ECO:0000313" key="10">
    <source>
        <dbReference type="Proteomes" id="UP001221757"/>
    </source>
</evidence>
<keyword evidence="8" id="KW-1133">Transmembrane helix</keyword>
<dbReference type="EMBL" id="JARKIE010000074">
    <property type="protein sequence ID" value="KAJ7689135.1"/>
    <property type="molecule type" value="Genomic_DNA"/>
</dbReference>
<comment type="caution">
    <text evidence="9">The sequence shown here is derived from an EMBL/GenBank/DDBJ whole genome shotgun (WGS) entry which is preliminary data.</text>
</comment>
<dbReference type="GO" id="GO:0016705">
    <property type="term" value="F:oxidoreductase activity, acting on paired donors, with incorporation or reduction of molecular oxygen"/>
    <property type="evidence" value="ECO:0007669"/>
    <property type="project" value="InterPro"/>
</dbReference>
<dbReference type="AlphaFoldDB" id="A0AAD7GFV9"/>
<dbReference type="GO" id="GO:0020037">
    <property type="term" value="F:heme binding"/>
    <property type="evidence" value="ECO:0007669"/>
    <property type="project" value="InterPro"/>
</dbReference>
<dbReference type="PANTHER" id="PTHR46300:SF9">
    <property type="entry name" value="P450, PUTATIVE-RELATED"/>
    <property type="match status" value="1"/>
</dbReference>
<accession>A0AAD7GFV9</accession>
<dbReference type="InterPro" id="IPR036396">
    <property type="entry name" value="Cyt_P450_sf"/>
</dbReference>
<comment type="similarity">
    <text evidence="2">Belongs to the cytochrome P450 family.</text>
</comment>
<evidence type="ECO:0000256" key="6">
    <source>
        <dbReference type="ARBA" id="ARBA00023004"/>
    </source>
</evidence>
<dbReference type="InterPro" id="IPR001128">
    <property type="entry name" value="Cyt_P450"/>
</dbReference>
<evidence type="ECO:0000256" key="8">
    <source>
        <dbReference type="SAM" id="Phobius"/>
    </source>
</evidence>
<dbReference type="SUPFAM" id="SSF48264">
    <property type="entry name" value="Cytochrome P450"/>
    <property type="match status" value="1"/>
</dbReference>
<keyword evidence="10" id="KW-1185">Reference proteome</keyword>
<keyword evidence="4" id="KW-0479">Metal-binding</keyword>
<evidence type="ECO:0000313" key="9">
    <source>
        <dbReference type="EMBL" id="KAJ7689135.1"/>
    </source>
</evidence>
<evidence type="ECO:0000256" key="2">
    <source>
        <dbReference type="ARBA" id="ARBA00010617"/>
    </source>
</evidence>
<gene>
    <name evidence="9" type="ORF">B0H17DRAFT_1135185</name>
</gene>
<dbReference type="Proteomes" id="UP001221757">
    <property type="component" value="Unassembled WGS sequence"/>
</dbReference>
<keyword evidence="3" id="KW-0349">Heme</keyword>
<evidence type="ECO:0000256" key="3">
    <source>
        <dbReference type="ARBA" id="ARBA00022617"/>
    </source>
</evidence>
<dbReference type="GO" id="GO:0004497">
    <property type="term" value="F:monooxygenase activity"/>
    <property type="evidence" value="ECO:0007669"/>
    <property type="project" value="UniProtKB-KW"/>
</dbReference>
<reference evidence="9" key="1">
    <citation type="submission" date="2023-03" db="EMBL/GenBank/DDBJ databases">
        <title>Massive genome expansion in bonnet fungi (Mycena s.s.) driven by repeated elements and novel gene families across ecological guilds.</title>
        <authorList>
            <consortium name="Lawrence Berkeley National Laboratory"/>
            <person name="Harder C.B."/>
            <person name="Miyauchi S."/>
            <person name="Viragh M."/>
            <person name="Kuo A."/>
            <person name="Thoen E."/>
            <person name="Andreopoulos B."/>
            <person name="Lu D."/>
            <person name="Skrede I."/>
            <person name="Drula E."/>
            <person name="Henrissat B."/>
            <person name="Morin E."/>
            <person name="Kohler A."/>
            <person name="Barry K."/>
            <person name="LaButti K."/>
            <person name="Morin E."/>
            <person name="Salamov A."/>
            <person name="Lipzen A."/>
            <person name="Mereny Z."/>
            <person name="Hegedus B."/>
            <person name="Baldrian P."/>
            <person name="Stursova M."/>
            <person name="Weitz H."/>
            <person name="Taylor A."/>
            <person name="Grigoriev I.V."/>
            <person name="Nagy L.G."/>
            <person name="Martin F."/>
            <person name="Kauserud H."/>
        </authorList>
    </citation>
    <scope>NUCLEOTIDE SEQUENCE</scope>
    <source>
        <strain evidence="9">CBHHK067</strain>
    </source>
</reference>
<dbReference type="Gene3D" id="1.10.630.10">
    <property type="entry name" value="Cytochrome P450"/>
    <property type="match status" value="1"/>
</dbReference>
<proteinExistence type="inferred from homology"/>
<evidence type="ECO:0000256" key="5">
    <source>
        <dbReference type="ARBA" id="ARBA00023002"/>
    </source>
</evidence>
<evidence type="ECO:0000256" key="4">
    <source>
        <dbReference type="ARBA" id="ARBA00022723"/>
    </source>
</evidence>
<dbReference type="Pfam" id="PF00067">
    <property type="entry name" value="p450"/>
    <property type="match status" value="1"/>
</dbReference>
<keyword evidence="7" id="KW-0503">Monooxygenase</keyword>
<comment type="cofactor">
    <cofactor evidence="1">
        <name>heme</name>
        <dbReference type="ChEBI" id="CHEBI:30413"/>
    </cofactor>
</comment>
<sequence length="181" mass="20627">MASLDIQGAILCATLVFGATLYHAYSRNKRSTLPLPPGPRKLPLVGNLLNVPADFEWEKYMEWSKEYNSDIIHLNLAGQSVIVLSSLEATEALLEKRSALYSDRRVQARIYCLWMVILFQIGSSYGEWVDGLGFQCWRTNRRLLKQGFTPLIYQSLELTATRTLLGRLLDSPDAFYAHLRQ</sequence>
<keyword evidence="8" id="KW-0472">Membrane</keyword>
<dbReference type="PANTHER" id="PTHR46300">
    <property type="entry name" value="P450, PUTATIVE (EUROFUNG)-RELATED-RELATED"/>
    <property type="match status" value="1"/>
</dbReference>
<evidence type="ECO:0000256" key="1">
    <source>
        <dbReference type="ARBA" id="ARBA00001971"/>
    </source>
</evidence>
<dbReference type="InterPro" id="IPR050364">
    <property type="entry name" value="Cytochrome_P450_fung"/>
</dbReference>
<protein>
    <recommendedName>
        <fullName evidence="11">Cytochrome P450</fullName>
    </recommendedName>
</protein>
<organism evidence="9 10">
    <name type="scientific">Mycena rosella</name>
    <name type="common">Pink bonnet</name>
    <name type="synonym">Agaricus rosellus</name>
    <dbReference type="NCBI Taxonomy" id="1033263"/>
    <lineage>
        <taxon>Eukaryota</taxon>
        <taxon>Fungi</taxon>
        <taxon>Dikarya</taxon>
        <taxon>Basidiomycota</taxon>
        <taxon>Agaricomycotina</taxon>
        <taxon>Agaricomycetes</taxon>
        <taxon>Agaricomycetidae</taxon>
        <taxon>Agaricales</taxon>
        <taxon>Marasmiineae</taxon>
        <taxon>Mycenaceae</taxon>
        <taxon>Mycena</taxon>
    </lineage>
</organism>
<feature type="transmembrane region" description="Helical" evidence="8">
    <location>
        <begin position="6"/>
        <end position="25"/>
    </location>
</feature>
<keyword evidence="8" id="KW-0812">Transmembrane</keyword>
<dbReference type="GO" id="GO:0005506">
    <property type="term" value="F:iron ion binding"/>
    <property type="evidence" value="ECO:0007669"/>
    <property type="project" value="InterPro"/>
</dbReference>
<evidence type="ECO:0008006" key="11">
    <source>
        <dbReference type="Google" id="ProtNLM"/>
    </source>
</evidence>